<evidence type="ECO:0000256" key="4">
    <source>
        <dbReference type="ARBA" id="ARBA00022605"/>
    </source>
</evidence>
<organism evidence="10 11">
    <name type="scientific">Hansschlegelia beijingensis</name>
    <dbReference type="NCBI Taxonomy" id="1133344"/>
    <lineage>
        <taxon>Bacteria</taxon>
        <taxon>Pseudomonadati</taxon>
        <taxon>Pseudomonadota</taxon>
        <taxon>Alphaproteobacteria</taxon>
        <taxon>Hyphomicrobiales</taxon>
        <taxon>Methylopilaceae</taxon>
        <taxon>Hansschlegelia</taxon>
    </lineage>
</organism>
<dbReference type="GO" id="GO:0000105">
    <property type="term" value="P:L-histidine biosynthetic process"/>
    <property type="evidence" value="ECO:0007669"/>
    <property type="project" value="UniProtKB-UniRule"/>
</dbReference>
<sequence>MPDSIDRLFTAVCEASEADPASSRTAKLRQEGVPKMAKKVAEEAAEVAIEAVSGQREALIRESADLIYNLVVLWSAAGVTPQDVYDEMDRRERLYGIAQKLPKSELKVRAAAGAAGAPAAKVREDL</sequence>
<evidence type="ECO:0000256" key="9">
    <source>
        <dbReference type="HAMAP-Rule" id="MF_01020"/>
    </source>
</evidence>
<dbReference type="RefSeq" id="WP_183395008.1">
    <property type="nucleotide sequence ID" value="NZ_JACIDR010000002.1"/>
</dbReference>
<comment type="subcellular location">
    <subcellularLocation>
        <location evidence="9">Cytoplasm</location>
    </subcellularLocation>
</comment>
<keyword evidence="5 9" id="KW-0547">Nucleotide-binding</keyword>
<keyword evidence="6 9" id="KW-0378">Hydrolase</keyword>
<dbReference type="UniPathway" id="UPA00031">
    <property type="reaction ID" value="UER00007"/>
</dbReference>
<keyword evidence="9" id="KW-0963">Cytoplasm</keyword>
<comment type="similarity">
    <text evidence="3 9">Belongs to the PRA-PH family.</text>
</comment>
<dbReference type="GO" id="GO:0004636">
    <property type="term" value="F:phosphoribosyl-ATP diphosphatase activity"/>
    <property type="evidence" value="ECO:0007669"/>
    <property type="project" value="UniProtKB-UniRule"/>
</dbReference>
<evidence type="ECO:0000313" key="11">
    <source>
        <dbReference type="Proteomes" id="UP000528964"/>
    </source>
</evidence>
<comment type="pathway">
    <text evidence="2 9">Amino-acid biosynthesis; L-histidine biosynthesis; L-histidine from 5-phospho-alpha-D-ribose 1-diphosphate: step 2/9.</text>
</comment>
<evidence type="ECO:0000256" key="1">
    <source>
        <dbReference type="ARBA" id="ARBA00001460"/>
    </source>
</evidence>
<gene>
    <name evidence="9" type="primary">hisE</name>
    <name evidence="10" type="ORF">GGR24_001818</name>
</gene>
<keyword evidence="4 9" id="KW-0028">Amino-acid biosynthesis</keyword>
<evidence type="ECO:0000256" key="2">
    <source>
        <dbReference type="ARBA" id="ARBA00005204"/>
    </source>
</evidence>
<evidence type="ECO:0000256" key="5">
    <source>
        <dbReference type="ARBA" id="ARBA00022741"/>
    </source>
</evidence>
<dbReference type="Proteomes" id="UP000528964">
    <property type="component" value="Unassembled WGS sequence"/>
</dbReference>
<dbReference type="InterPro" id="IPR021130">
    <property type="entry name" value="PRib-ATP_PPHydrolase-like"/>
</dbReference>
<name>A0A7W6CXZ9_9HYPH</name>
<dbReference type="CDD" id="cd11534">
    <property type="entry name" value="NTP-PPase_HisIE_like"/>
    <property type="match status" value="1"/>
</dbReference>
<keyword evidence="8 9" id="KW-0368">Histidine biosynthesis</keyword>
<evidence type="ECO:0000256" key="3">
    <source>
        <dbReference type="ARBA" id="ARBA00009392"/>
    </source>
</evidence>
<dbReference type="EMBL" id="JACIDR010000002">
    <property type="protein sequence ID" value="MBB3973161.1"/>
    <property type="molecule type" value="Genomic_DNA"/>
</dbReference>
<keyword evidence="11" id="KW-1185">Reference proteome</keyword>
<keyword evidence="7 9" id="KW-0067">ATP-binding</keyword>
<comment type="catalytic activity">
    <reaction evidence="1 9">
        <text>1-(5-phospho-beta-D-ribosyl)-ATP + H2O = 1-(5-phospho-beta-D-ribosyl)-5'-AMP + diphosphate + H(+)</text>
        <dbReference type="Rhea" id="RHEA:22828"/>
        <dbReference type="ChEBI" id="CHEBI:15377"/>
        <dbReference type="ChEBI" id="CHEBI:15378"/>
        <dbReference type="ChEBI" id="CHEBI:33019"/>
        <dbReference type="ChEBI" id="CHEBI:59457"/>
        <dbReference type="ChEBI" id="CHEBI:73183"/>
        <dbReference type="EC" id="3.6.1.31"/>
    </reaction>
</comment>
<evidence type="ECO:0000256" key="6">
    <source>
        <dbReference type="ARBA" id="ARBA00022801"/>
    </source>
</evidence>
<comment type="caution">
    <text evidence="10">The sequence shown here is derived from an EMBL/GenBank/DDBJ whole genome shotgun (WGS) entry which is preliminary data.</text>
</comment>
<dbReference type="PANTHER" id="PTHR42945">
    <property type="entry name" value="HISTIDINE BIOSYNTHESIS BIFUNCTIONAL PROTEIN"/>
    <property type="match status" value="1"/>
</dbReference>
<dbReference type="PANTHER" id="PTHR42945:SF1">
    <property type="entry name" value="HISTIDINE BIOSYNTHESIS BIFUNCTIONAL PROTEIN HIS7"/>
    <property type="match status" value="1"/>
</dbReference>
<reference evidence="10 11" key="1">
    <citation type="submission" date="2020-08" db="EMBL/GenBank/DDBJ databases">
        <title>Genomic Encyclopedia of Type Strains, Phase IV (KMG-IV): sequencing the most valuable type-strain genomes for metagenomic binning, comparative biology and taxonomic classification.</title>
        <authorList>
            <person name="Goeker M."/>
        </authorList>
    </citation>
    <scope>NUCLEOTIDE SEQUENCE [LARGE SCALE GENOMIC DNA]</scope>
    <source>
        <strain evidence="10 11">DSM 25481</strain>
    </source>
</reference>
<evidence type="ECO:0000313" key="10">
    <source>
        <dbReference type="EMBL" id="MBB3973161.1"/>
    </source>
</evidence>
<dbReference type="Gene3D" id="1.10.287.1080">
    <property type="entry name" value="MazG-like"/>
    <property type="match status" value="1"/>
</dbReference>
<dbReference type="GO" id="GO:0005737">
    <property type="term" value="C:cytoplasm"/>
    <property type="evidence" value="ECO:0007669"/>
    <property type="project" value="UniProtKB-SubCell"/>
</dbReference>
<evidence type="ECO:0000256" key="7">
    <source>
        <dbReference type="ARBA" id="ARBA00022840"/>
    </source>
</evidence>
<protein>
    <recommendedName>
        <fullName evidence="9">Phosphoribosyl-ATP pyrophosphatase</fullName>
        <shortName evidence="9">PRA-PH</shortName>
        <ecNumber evidence="9">3.6.1.31</ecNumber>
    </recommendedName>
</protein>
<evidence type="ECO:0000256" key="8">
    <source>
        <dbReference type="ARBA" id="ARBA00023102"/>
    </source>
</evidence>
<dbReference type="Pfam" id="PF01503">
    <property type="entry name" value="PRA-PH"/>
    <property type="match status" value="1"/>
</dbReference>
<accession>A0A7W6CXZ9</accession>
<dbReference type="AlphaFoldDB" id="A0A7W6CXZ9"/>
<dbReference type="HAMAP" id="MF_01020">
    <property type="entry name" value="HisE"/>
    <property type="match status" value="1"/>
</dbReference>
<dbReference type="GO" id="GO:0005524">
    <property type="term" value="F:ATP binding"/>
    <property type="evidence" value="ECO:0007669"/>
    <property type="project" value="UniProtKB-KW"/>
</dbReference>
<proteinExistence type="inferred from homology"/>
<dbReference type="NCBIfam" id="TIGR03188">
    <property type="entry name" value="histidine_hisI"/>
    <property type="match status" value="1"/>
</dbReference>
<dbReference type="SUPFAM" id="SSF101386">
    <property type="entry name" value="all-alpha NTP pyrophosphatases"/>
    <property type="match status" value="1"/>
</dbReference>
<dbReference type="InterPro" id="IPR008179">
    <property type="entry name" value="HisE"/>
</dbReference>
<dbReference type="EC" id="3.6.1.31" evidence="9"/>